<keyword evidence="7" id="KW-0175">Coiled coil</keyword>
<name>A0ABD3DFS2_9LAMI</name>
<feature type="domain" description="Disease resistance R13L4/SHOC-2-like LRR" evidence="9">
    <location>
        <begin position="585"/>
        <end position="852"/>
    </location>
</feature>
<feature type="domain" description="NB-ARC" evidence="8">
    <location>
        <begin position="175"/>
        <end position="350"/>
    </location>
</feature>
<dbReference type="GO" id="GO:0005737">
    <property type="term" value="C:cytoplasm"/>
    <property type="evidence" value="ECO:0007669"/>
    <property type="project" value="UniProtKB-SubCell"/>
</dbReference>
<dbReference type="PRINTS" id="PR00364">
    <property type="entry name" value="DISEASERSIST"/>
</dbReference>
<dbReference type="InterPro" id="IPR044974">
    <property type="entry name" value="Disease_R_plants"/>
</dbReference>
<dbReference type="InterPro" id="IPR002182">
    <property type="entry name" value="NB-ARC"/>
</dbReference>
<evidence type="ECO:0000256" key="2">
    <source>
        <dbReference type="ARBA" id="ARBA00008894"/>
    </source>
</evidence>
<dbReference type="InterPro" id="IPR055414">
    <property type="entry name" value="LRR_R13L4/SHOC2-like"/>
</dbReference>
<evidence type="ECO:0000256" key="3">
    <source>
        <dbReference type="ARBA" id="ARBA00022614"/>
    </source>
</evidence>
<feature type="coiled-coil region" evidence="7">
    <location>
        <begin position="119"/>
        <end position="153"/>
    </location>
</feature>
<comment type="caution">
    <text evidence="10">The sequence shown here is derived from an EMBL/GenBank/DDBJ whole genome shotgun (WGS) entry which is preliminary data.</text>
</comment>
<evidence type="ECO:0000259" key="8">
    <source>
        <dbReference type="Pfam" id="PF00931"/>
    </source>
</evidence>
<dbReference type="SUPFAM" id="SSF52058">
    <property type="entry name" value="L domain-like"/>
    <property type="match status" value="1"/>
</dbReference>
<dbReference type="InterPro" id="IPR042197">
    <property type="entry name" value="Apaf_helical"/>
</dbReference>
<dbReference type="EMBL" id="JAVIJP010000017">
    <property type="protein sequence ID" value="KAL3639939.1"/>
    <property type="molecule type" value="Genomic_DNA"/>
</dbReference>
<evidence type="ECO:0000256" key="1">
    <source>
        <dbReference type="ARBA" id="ARBA00002074"/>
    </source>
</evidence>
<dbReference type="InterPro" id="IPR032675">
    <property type="entry name" value="LRR_dom_sf"/>
</dbReference>
<dbReference type="Gene3D" id="3.40.50.300">
    <property type="entry name" value="P-loop containing nucleotide triphosphate hydrolases"/>
    <property type="match status" value="1"/>
</dbReference>
<accession>A0ABD3DFS2</accession>
<evidence type="ECO:0000259" key="9">
    <source>
        <dbReference type="Pfam" id="PF23598"/>
    </source>
</evidence>
<dbReference type="SUPFAM" id="SSF52540">
    <property type="entry name" value="P-loop containing nucleoside triphosphate hydrolases"/>
    <property type="match status" value="1"/>
</dbReference>
<evidence type="ECO:0000256" key="5">
    <source>
        <dbReference type="ARBA" id="ARBA00022737"/>
    </source>
</evidence>
<dbReference type="Gene3D" id="3.80.10.10">
    <property type="entry name" value="Ribonuclease Inhibitor"/>
    <property type="match status" value="1"/>
</dbReference>
<dbReference type="Proteomes" id="UP001632038">
    <property type="component" value="Unassembled WGS sequence"/>
</dbReference>
<dbReference type="Gene3D" id="1.10.10.10">
    <property type="entry name" value="Winged helix-like DNA-binding domain superfamily/Winged helix DNA-binding domain"/>
    <property type="match status" value="1"/>
</dbReference>
<sequence>MACYAAVVSLKETIERLLSEEQHSKFNAEIIEFALDEVRTLLTLLQKLDVLVENKNDSIDMYSDEWDRLNSLSQVLKSGRSSQSRRYKSVRNGSDGKMREAARELEDALETHLLNQLDFQALKQDVDSFSRAVKELMEEYTKEGDDEDEEEENRVVDVDDDLGGNEMVGYSDVLGKMKDELLFDNIMAVSVGVLVGMAGMGKTTLARAFFDDPKVLSWYDYRVWINVGPDYRLIDIVLSILNQVDPNSTTGNILTEGDELVSHFHETLKGRRCLVVLDDVWNKEVIPPVRELLQKANFRHPGYHLSMVLVTSRLEKIGTDAEYPWYVKMIKLRFMNKEESWDLLHHKVFGEGSSSSCTPDLAKAGKNIAENCEGLPLMIVTVADILTKANEMSPQYWNQVAEGQNSVFVDAYEQMSKVLLRSYEFLPRYLKDYFLYMGVFPQKYDIPISKLALLWGVEGCFLLRASKNFKDLQGHVSKHMEELIGKSLVLVRKSTFKQKPKTYGLHSALWHACVGEAGKNKFFHVFNKYSDCLVEERTRNQRRLCVHNNILFSIEEARNLMASISTSRSLLCNGPHHRYPVPICFDNLRLLRVIDALTIRFYEFPIEVLELVRLRYLALTCDGKIPDLISNLSNLEILIIHRYFNIVKLQDKNESSYLPMEIWDMKELQHLEVMGADLLEPRPGALLPNLVTLLDANARSCTKGVLKGLPKLKKLRIRIELSVDDDAEPLSISCQSNKPESLKCVVVNPVFRRAPLVSSLIFPASLKRLSLNGLGCFWEDVNKAVALLPKLEVLKLRCYAFRGAKWDVPEKGFRSLELLVIEDTDLVCWTVGKGSFSRLQCLVLKECYKLQDIQPGFRKPLNRIEITDCSPSAVACVKKMQAKRSTLEVYVDSSWDDGKKLKA</sequence>
<keyword evidence="6" id="KW-0611">Plant defense</keyword>
<dbReference type="Pfam" id="PF00931">
    <property type="entry name" value="NB-ARC"/>
    <property type="match status" value="1"/>
</dbReference>
<evidence type="ECO:0000313" key="10">
    <source>
        <dbReference type="EMBL" id="KAL3639939.1"/>
    </source>
</evidence>
<proteinExistence type="inferred from homology"/>
<comment type="function">
    <text evidence="1">Confers resistance to late blight (Phytophthora infestans) races carrying the avirulence gene Avr1. Resistance proteins guard the plant against pathogens that contain an appropriate avirulence protein via an indirect interaction with this avirulence protein. That triggers a defense system including the hypersensitive response, which restricts the pathogen growth.</text>
</comment>
<dbReference type="PANTHER" id="PTHR23155">
    <property type="entry name" value="DISEASE RESISTANCE PROTEIN RP"/>
    <property type="match status" value="1"/>
</dbReference>
<dbReference type="Pfam" id="PF23598">
    <property type="entry name" value="LRR_14"/>
    <property type="match status" value="1"/>
</dbReference>
<evidence type="ECO:0000256" key="4">
    <source>
        <dbReference type="ARBA" id="ARBA00022667"/>
    </source>
</evidence>
<protein>
    <submittedName>
        <fullName evidence="10">Uncharacterized protein</fullName>
    </submittedName>
</protein>
<dbReference type="PANTHER" id="PTHR23155:SF1152">
    <property type="entry name" value="AAA+ ATPASE DOMAIN-CONTAINING PROTEIN"/>
    <property type="match status" value="1"/>
</dbReference>
<dbReference type="Gene3D" id="1.10.8.430">
    <property type="entry name" value="Helical domain of apoptotic protease-activating factors"/>
    <property type="match status" value="1"/>
</dbReference>
<keyword evidence="5" id="KW-0677">Repeat</keyword>
<dbReference type="InterPro" id="IPR036388">
    <property type="entry name" value="WH-like_DNA-bd_sf"/>
</dbReference>
<dbReference type="GO" id="GO:0009626">
    <property type="term" value="P:plant-type hypersensitive response"/>
    <property type="evidence" value="ECO:0007669"/>
    <property type="project" value="UniProtKB-KW"/>
</dbReference>
<evidence type="ECO:0000256" key="7">
    <source>
        <dbReference type="SAM" id="Coils"/>
    </source>
</evidence>
<dbReference type="AlphaFoldDB" id="A0ABD3DFS2"/>
<keyword evidence="4" id="KW-0381">Hypersensitive response</keyword>
<dbReference type="InterPro" id="IPR027417">
    <property type="entry name" value="P-loop_NTPase"/>
</dbReference>
<comment type="similarity">
    <text evidence="2">Belongs to the disease resistance NB-LRR family.</text>
</comment>
<reference evidence="11" key="1">
    <citation type="journal article" date="2024" name="IScience">
        <title>Strigolactones Initiate the Formation of Haustorium-like Structures in Castilleja.</title>
        <authorList>
            <person name="Buerger M."/>
            <person name="Peterson D."/>
            <person name="Chory J."/>
        </authorList>
    </citation>
    <scope>NUCLEOTIDE SEQUENCE [LARGE SCALE GENOMIC DNA]</scope>
</reference>
<gene>
    <name evidence="10" type="ORF">CASFOL_014907</name>
</gene>
<evidence type="ECO:0000313" key="11">
    <source>
        <dbReference type="Proteomes" id="UP001632038"/>
    </source>
</evidence>
<keyword evidence="3" id="KW-0433">Leucine-rich repeat</keyword>
<evidence type="ECO:0000256" key="6">
    <source>
        <dbReference type="ARBA" id="ARBA00022821"/>
    </source>
</evidence>
<keyword evidence="11" id="KW-1185">Reference proteome</keyword>
<organism evidence="10 11">
    <name type="scientific">Castilleja foliolosa</name>
    <dbReference type="NCBI Taxonomy" id="1961234"/>
    <lineage>
        <taxon>Eukaryota</taxon>
        <taxon>Viridiplantae</taxon>
        <taxon>Streptophyta</taxon>
        <taxon>Embryophyta</taxon>
        <taxon>Tracheophyta</taxon>
        <taxon>Spermatophyta</taxon>
        <taxon>Magnoliopsida</taxon>
        <taxon>eudicotyledons</taxon>
        <taxon>Gunneridae</taxon>
        <taxon>Pentapetalae</taxon>
        <taxon>asterids</taxon>
        <taxon>lamiids</taxon>
        <taxon>Lamiales</taxon>
        <taxon>Orobanchaceae</taxon>
        <taxon>Pedicularideae</taxon>
        <taxon>Castillejinae</taxon>
        <taxon>Castilleja</taxon>
    </lineage>
</organism>